<reference evidence="14 15" key="1">
    <citation type="submission" date="2014-04" db="EMBL/GenBank/DDBJ databases">
        <title>Draft genome sequence of Hydrogenovibrio marinus MH-110, a model organism for aerobic H2 metabolism.</title>
        <authorList>
            <person name="Cha H.J."/>
            <person name="Jo B.H."/>
            <person name="Hwang B.H."/>
        </authorList>
    </citation>
    <scope>NUCLEOTIDE SEQUENCE [LARGE SCALE GENOMIC DNA]</scope>
    <source>
        <strain evidence="14 15">MH-110</strain>
    </source>
</reference>
<dbReference type="Gene3D" id="3.40.1110.10">
    <property type="entry name" value="Calcium-transporting ATPase, cytoplasmic domain N"/>
    <property type="match status" value="1"/>
</dbReference>
<dbReference type="InterPro" id="IPR018303">
    <property type="entry name" value="ATPase_P-typ_P_site"/>
</dbReference>
<dbReference type="InterPro" id="IPR006534">
    <property type="entry name" value="P-type_ATPase_IIIA"/>
</dbReference>
<organism evidence="14 15">
    <name type="scientific">Hydrogenovibrio marinus</name>
    <dbReference type="NCBI Taxonomy" id="28885"/>
    <lineage>
        <taxon>Bacteria</taxon>
        <taxon>Pseudomonadati</taxon>
        <taxon>Pseudomonadota</taxon>
        <taxon>Gammaproteobacteria</taxon>
        <taxon>Thiotrichales</taxon>
        <taxon>Piscirickettsiaceae</taxon>
        <taxon>Hydrogenovibrio</taxon>
    </lineage>
</organism>
<keyword evidence="6" id="KW-0547">Nucleotide-binding</keyword>
<evidence type="ECO:0000256" key="12">
    <source>
        <dbReference type="SAM" id="Phobius"/>
    </source>
</evidence>
<keyword evidence="7" id="KW-0067">ATP-binding</keyword>
<comment type="caution">
    <text evidence="14">The sequence shown here is derived from an EMBL/GenBank/DDBJ whole genome shotgun (WGS) entry which is preliminary data.</text>
</comment>
<feature type="transmembrane region" description="Helical" evidence="12">
    <location>
        <begin position="840"/>
        <end position="862"/>
    </location>
</feature>
<dbReference type="PRINTS" id="PR00119">
    <property type="entry name" value="CATATPASE"/>
</dbReference>
<dbReference type="GO" id="GO:0005524">
    <property type="term" value="F:ATP binding"/>
    <property type="evidence" value="ECO:0007669"/>
    <property type="project" value="UniProtKB-KW"/>
</dbReference>
<dbReference type="SFLD" id="SFLDF00027">
    <property type="entry name" value="p-type_atpase"/>
    <property type="match status" value="1"/>
</dbReference>
<dbReference type="GO" id="GO:0046872">
    <property type="term" value="F:metal ion binding"/>
    <property type="evidence" value="ECO:0007669"/>
    <property type="project" value="UniProtKB-KW"/>
</dbReference>
<dbReference type="SMART" id="SM00831">
    <property type="entry name" value="Cation_ATPase_N"/>
    <property type="match status" value="1"/>
</dbReference>
<dbReference type="SUPFAM" id="SSF81653">
    <property type="entry name" value="Calcium ATPase, transduction domain A"/>
    <property type="match status" value="1"/>
</dbReference>
<keyword evidence="11 12" id="KW-0472">Membrane</keyword>
<dbReference type="InterPro" id="IPR001757">
    <property type="entry name" value="P_typ_ATPase"/>
</dbReference>
<evidence type="ECO:0000256" key="9">
    <source>
        <dbReference type="ARBA" id="ARBA00022967"/>
    </source>
</evidence>
<feature type="transmembrane region" description="Helical" evidence="12">
    <location>
        <begin position="683"/>
        <end position="703"/>
    </location>
</feature>
<dbReference type="PANTHER" id="PTHR42861">
    <property type="entry name" value="CALCIUM-TRANSPORTING ATPASE"/>
    <property type="match status" value="1"/>
</dbReference>
<dbReference type="GO" id="GO:0016887">
    <property type="term" value="F:ATP hydrolysis activity"/>
    <property type="evidence" value="ECO:0007669"/>
    <property type="project" value="InterPro"/>
</dbReference>
<evidence type="ECO:0000259" key="13">
    <source>
        <dbReference type="SMART" id="SM00831"/>
    </source>
</evidence>
<dbReference type="Pfam" id="PF00690">
    <property type="entry name" value="Cation_ATPase_N"/>
    <property type="match status" value="1"/>
</dbReference>
<dbReference type="InterPro" id="IPR036412">
    <property type="entry name" value="HAD-like_sf"/>
</dbReference>
<dbReference type="CDD" id="cd02076">
    <property type="entry name" value="P-type_ATPase_H"/>
    <property type="match status" value="1"/>
</dbReference>
<accession>A0A066ZZX7</accession>
<dbReference type="PROSITE" id="PS00154">
    <property type="entry name" value="ATPASE_E1_E2"/>
    <property type="match status" value="1"/>
</dbReference>
<comment type="subcellular location">
    <subcellularLocation>
        <location evidence="1">Membrane</location>
        <topology evidence="1">Multi-pass membrane protein</topology>
    </subcellularLocation>
</comment>
<feature type="transmembrane region" description="Helical" evidence="12">
    <location>
        <begin position="709"/>
        <end position="730"/>
    </location>
</feature>
<protein>
    <submittedName>
        <fullName evidence="14">Metal ABC transporter ATPase</fullName>
    </submittedName>
</protein>
<keyword evidence="3" id="KW-0597">Phosphoprotein</keyword>
<evidence type="ECO:0000256" key="6">
    <source>
        <dbReference type="ARBA" id="ARBA00022741"/>
    </source>
</evidence>
<name>A0A066ZZX7_HYDMR</name>
<dbReference type="GO" id="GO:0008553">
    <property type="term" value="F:P-type proton-exporting transporter activity"/>
    <property type="evidence" value="ECO:0007669"/>
    <property type="project" value="InterPro"/>
</dbReference>
<dbReference type="InterPro" id="IPR008250">
    <property type="entry name" value="ATPase_P-typ_transduc_dom_A_sf"/>
</dbReference>
<evidence type="ECO:0000256" key="3">
    <source>
        <dbReference type="ARBA" id="ARBA00022553"/>
    </source>
</evidence>
<evidence type="ECO:0000313" key="14">
    <source>
        <dbReference type="EMBL" id="KDN95916.1"/>
    </source>
</evidence>
<dbReference type="SFLD" id="SFLDG00002">
    <property type="entry name" value="C1.7:_P-type_atpase_like"/>
    <property type="match status" value="1"/>
</dbReference>
<dbReference type="FunFam" id="3.40.50.1000:FF:000211">
    <property type="entry name" value="Plasma membrane ATPase"/>
    <property type="match status" value="1"/>
</dbReference>
<dbReference type="InterPro" id="IPR059000">
    <property type="entry name" value="ATPase_P-type_domA"/>
</dbReference>
<dbReference type="Pfam" id="PF08282">
    <property type="entry name" value="Hydrolase_3"/>
    <property type="match status" value="1"/>
</dbReference>
<sequence length="879" mass="98587">MKTTNDYDSQDFVQTLQELETSLKTGLSEDEAARRLQTYGYNAIQEKTESAYKRFLKRFWGPIPWMIEAAALMSAIVQKWEDFTIITILLFVNAIIDFFQEYRAMNAISALKQRLENKILTRRDGQFKQVLFKELVPGDIIKLKIGDVVPADVQLIDGDFISVDQSTLTGESLPVAKKAGEIAYSNTVVKQGEMLAVVVNTANHTNFYNVVALVANAQMHEVSHFQKMVIKVGNFLIGITVLMIIIILVSAFLNHENMLEVVRFALVLTVAAIPVALPAVLSVTLAVGAMNLARKQAIVSRLVAIEELAGVDVFCLDKTGTLTQNKMSVVQPITYKEIPEESLFLTAALASKRENNDAIEVPIFDYLSAEFTQVDLAQFEQVNFIPFDPVRKRTEAMVRTGDGYQKVSKGAAQILLEMCGLGDADQAKINQTIDELAMKGYRTLAVAKTAIHAEMETLKQDEGWQFLGLIPLYDPPRDDSEEVLQSMRAHGVHPKMVTGDNLAIARETGAILGFPKQSIRAKQLTGATEDTLRNLLTTLTEAIYHRLTPLADKQASEAFAEQVMADLQQEFDTSQLDKELLHTHESSILEMIERVDIFAEVIPEDKYKIVDTLQKANHIVGMTGDGVNDAPALKKADCGIAVPNATDAARAAADIILTAPGIGVINDAIMQARVTFERMKSYTIYRIAETIRVIIFMTLAIVVFQFYPITALMIIMLALLNDIPILTIAYDNTKVRTQPVRWDMKEVLVLSFWMGMAGVLSSFMLFWITMTQMHLTLEFIQTLFFLKLVVAGHGTIFNTRLDDWFYKQPRPSKQLFWASFASAVFGTVLAVYGFDLMAPIGWEWALAVWAYAAVWFVFNDFVKMFVIRYYRKYYGEEVL</sequence>
<feature type="transmembrane region" description="Helical" evidence="12">
    <location>
        <begin position="750"/>
        <end position="769"/>
    </location>
</feature>
<dbReference type="InterPro" id="IPR044492">
    <property type="entry name" value="P_typ_ATPase_HD_dom"/>
</dbReference>
<dbReference type="GO" id="GO:0120029">
    <property type="term" value="P:proton export across plasma membrane"/>
    <property type="evidence" value="ECO:0007669"/>
    <property type="project" value="InterPro"/>
</dbReference>
<keyword evidence="15" id="KW-1185">Reference proteome</keyword>
<dbReference type="STRING" id="28885.EI16_06405"/>
<dbReference type="NCBIfam" id="TIGR01494">
    <property type="entry name" value="ATPase_P-type"/>
    <property type="match status" value="2"/>
</dbReference>
<feature type="transmembrane region" description="Helical" evidence="12">
    <location>
        <begin position="775"/>
        <end position="794"/>
    </location>
</feature>
<evidence type="ECO:0000256" key="2">
    <source>
        <dbReference type="ARBA" id="ARBA00008804"/>
    </source>
</evidence>
<comment type="similarity">
    <text evidence="2">Belongs to the cation transport ATPase (P-type) (TC 3.A.3) family. Type IIIA subfamily.</text>
</comment>
<dbReference type="Pfam" id="PF00122">
    <property type="entry name" value="E1-E2_ATPase"/>
    <property type="match status" value="1"/>
</dbReference>
<keyword evidence="8" id="KW-0460">Magnesium</keyword>
<dbReference type="EMBL" id="JMIU01000001">
    <property type="protein sequence ID" value="KDN95916.1"/>
    <property type="molecule type" value="Genomic_DNA"/>
</dbReference>
<dbReference type="SUPFAM" id="SSF56784">
    <property type="entry name" value="HAD-like"/>
    <property type="match status" value="1"/>
</dbReference>
<gene>
    <name evidence="14" type="ORF">EI16_06405</name>
</gene>
<dbReference type="Gene3D" id="1.20.1110.10">
    <property type="entry name" value="Calcium-transporting ATPase, transmembrane domain"/>
    <property type="match status" value="2"/>
</dbReference>
<dbReference type="FunFam" id="2.70.150.10:FF:000042">
    <property type="entry name" value="Plasma membrane ATPase"/>
    <property type="match status" value="1"/>
</dbReference>
<dbReference type="InterPro" id="IPR023299">
    <property type="entry name" value="ATPase_P-typ_cyto_dom_N"/>
</dbReference>
<dbReference type="RefSeq" id="WP_029910988.1">
    <property type="nucleotide sequence ID" value="NZ_AP020335.1"/>
</dbReference>
<evidence type="ECO:0000256" key="7">
    <source>
        <dbReference type="ARBA" id="ARBA00022840"/>
    </source>
</evidence>
<dbReference type="Pfam" id="PF13246">
    <property type="entry name" value="Cation_ATPase"/>
    <property type="match status" value="1"/>
</dbReference>
<dbReference type="InterPro" id="IPR004014">
    <property type="entry name" value="ATPase_P-typ_cation-transptr_N"/>
</dbReference>
<evidence type="ECO:0000256" key="8">
    <source>
        <dbReference type="ARBA" id="ARBA00022842"/>
    </source>
</evidence>
<keyword evidence="10 12" id="KW-1133">Transmembrane helix</keyword>
<dbReference type="Gene3D" id="2.70.150.10">
    <property type="entry name" value="Calcium-transporting ATPase, cytoplasmic transduction domain A"/>
    <property type="match status" value="1"/>
</dbReference>
<keyword evidence="4 12" id="KW-0812">Transmembrane</keyword>
<dbReference type="SUPFAM" id="SSF81665">
    <property type="entry name" value="Calcium ATPase, transmembrane domain M"/>
    <property type="match status" value="1"/>
</dbReference>
<evidence type="ECO:0000256" key="4">
    <source>
        <dbReference type="ARBA" id="ARBA00022692"/>
    </source>
</evidence>
<evidence type="ECO:0000313" key="15">
    <source>
        <dbReference type="Proteomes" id="UP000027341"/>
    </source>
</evidence>
<dbReference type="SFLD" id="SFLDS00003">
    <property type="entry name" value="Haloacid_Dehalogenase"/>
    <property type="match status" value="1"/>
</dbReference>
<dbReference type="PRINTS" id="PR00120">
    <property type="entry name" value="HATPASE"/>
</dbReference>
<evidence type="ECO:0000256" key="11">
    <source>
        <dbReference type="ARBA" id="ARBA00023136"/>
    </source>
</evidence>
<dbReference type="InterPro" id="IPR023214">
    <property type="entry name" value="HAD_sf"/>
</dbReference>
<dbReference type="InterPro" id="IPR023298">
    <property type="entry name" value="ATPase_P-typ_TM_dom_sf"/>
</dbReference>
<feature type="transmembrane region" description="Helical" evidence="12">
    <location>
        <begin position="815"/>
        <end position="834"/>
    </location>
</feature>
<dbReference type="GO" id="GO:0016020">
    <property type="term" value="C:membrane"/>
    <property type="evidence" value="ECO:0007669"/>
    <property type="project" value="UniProtKB-SubCell"/>
</dbReference>
<dbReference type="AlphaFoldDB" id="A0A066ZZX7"/>
<evidence type="ECO:0000256" key="1">
    <source>
        <dbReference type="ARBA" id="ARBA00004141"/>
    </source>
</evidence>
<feature type="transmembrane region" description="Helical" evidence="12">
    <location>
        <begin position="265"/>
        <end position="292"/>
    </location>
</feature>
<proteinExistence type="inferred from homology"/>
<dbReference type="Proteomes" id="UP000027341">
    <property type="component" value="Unassembled WGS sequence"/>
</dbReference>
<evidence type="ECO:0000256" key="10">
    <source>
        <dbReference type="ARBA" id="ARBA00022989"/>
    </source>
</evidence>
<feature type="domain" description="Cation-transporting P-type ATPase N-terminal" evidence="13">
    <location>
        <begin position="6"/>
        <end position="79"/>
    </location>
</feature>
<feature type="transmembrane region" description="Helical" evidence="12">
    <location>
        <begin position="232"/>
        <end position="253"/>
    </location>
</feature>
<keyword evidence="9" id="KW-1278">Translocase</keyword>
<keyword evidence="5" id="KW-0479">Metal-binding</keyword>
<dbReference type="Gene3D" id="3.40.50.1000">
    <property type="entry name" value="HAD superfamily/HAD-like"/>
    <property type="match status" value="1"/>
</dbReference>
<evidence type="ECO:0000256" key="5">
    <source>
        <dbReference type="ARBA" id="ARBA00022723"/>
    </source>
</evidence>